<sequence length="412" mass="47257">MEITGNVFFSSKYLLKDNTSISNDDEAERLISDILSKYNYAGFPFCTIAPELSYDDVEKADRLILVINEGTRVIIEDVYFQTDGHTDVSAAKRLVNWQKSEYFSSRKVALAKIRLMRTKAFAGIGEGVLDRNGKYYLLLALEETQSDFLTLSGSLSSDNTEFGASFSSYSLLGTLRQMNFNYEYQRLFSLEYRDPVLIAPAMLDANFSIWTYDTARLIEGQVRFRAPIGEYFNVSLLSGIELVNYYRNDTASYESSDNLLGIGLGFDYEKYDWSCSQQGHLDYLFREADRLKIVYDSDCIMYRVIIGLHYHRVRTDSLEFFDYIRVGGARTLRGYLEDEFLVSSALWLNLEYHRLPIFPLVDVARLDGELLYSYGLGLEARSSYGNASITVAWPKGGRWRDGKLHLTFERGF</sequence>
<organism evidence="1 2">
    <name type="scientific">candidate division WOR_3 bacterium SM23_42</name>
    <dbReference type="NCBI Taxonomy" id="1703779"/>
    <lineage>
        <taxon>Bacteria</taxon>
        <taxon>Bacteria division WOR-3</taxon>
    </lineage>
</organism>
<protein>
    <recommendedName>
        <fullName evidence="3">Bacterial surface antigen (D15) domain-containing protein</fullName>
    </recommendedName>
</protein>
<dbReference type="Proteomes" id="UP000051373">
    <property type="component" value="Unassembled WGS sequence"/>
</dbReference>
<dbReference type="AlphaFoldDB" id="A0A0S8FVB5"/>
<dbReference type="Gene3D" id="2.40.160.50">
    <property type="entry name" value="membrane protein fhac: a member of the omp85/tpsb transporter family"/>
    <property type="match status" value="1"/>
</dbReference>
<accession>A0A0S8FVB5</accession>
<dbReference type="EMBL" id="LJUJ01000008">
    <property type="protein sequence ID" value="KPK63876.1"/>
    <property type="molecule type" value="Genomic_DNA"/>
</dbReference>
<evidence type="ECO:0000313" key="1">
    <source>
        <dbReference type="EMBL" id="KPK63876.1"/>
    </source>
</evidence>
<reference evidence="1 2" key="1">
    <citation type="journal article" date="2015" name="Microbiome">
        <title>Genomic resolution of linkages in carbon, nitrogen, and sulfur cycling among widespread estuary sediment bacteria.</title>
        <authorList>
            <person name="Baker B.J."/>
            <person name="Lazar C.S."/>
            <person name="Teske A.P."/>
            <person name="Dick G.J."/>
        </authorList>
    </citation>
    <scope>NUCLEOTIDE SEQUENCE [LARGE SCALE GENOMIC DNA]</scope>
    <source>
        <strain evidence="1">SM23_42</strain>
    </source>
</reference>
<proteinExistence type="predicted"/>
<evidence type="ECO:0008006" key="3">
    <source>
        <dbReference type="Google" id="ProtNLM"/>
    </source>
</evidence>
<evidence type="ECO:0000313" key="2">
    <source>
        <dbReference type="Proteomes" id="UP000051373"/>
    </source>
</evidence>
<name>A0A0S8FVB5_UNCW3</name>
<gene>
    <name evidence="1" type="ORF">AMJ83_05360</name>
</gene>
<dbReference type="STRING" id="1703779.AMJ83_05360"/>
<comment type="caution">
    <text evidence="1">The sequence shown here is derived from an EMBL/GenBank/DDBJ whole genome shotgun (WGS) entry which is preliminary data.</text>
</comment>